<dbReference type="PANTHER" id="PTHR21666:SF270">
    <property type="entry name" value="MUREIN HYDROLASE ACTIVATOR ENVC"/>
    <property type="match status" value="1"/>
</dbReference>
<dbReference type="Proteomes" id="UP000034493">
    <property type="component" value="Unassembled WGS sequence"/>
</dbReference>
<dbReference type="Gene3D" id="2.70.70.10">
    <property type="entry name" value="Glucose Permease (Domain IIA)"/>
    <property type="match status" value="1"/>
</dbReference>
<evidence type="ECO:0000313" key="4">
    <source>
        <dbReference type="Proteomes" id="UP000034493"/>
    </source>
</evidence>
<dbReference type="Gene3D" id="3.40.33.10">
    <property type="entry name" value="CAP"/>
    <property type="match status" value="1"/>
</dbReference>
<feature type="domain" description="M23ase beta-sheet core" evidence="2">
    <location>
        <begin position="92"/>
        <end position="191"/>
    </location>
</feature>
<dbReference type="Pfam" id="PF00188">
    <property type="entry name" value="CAP"/>
    <property type="match status" value="1"/>
</dbReference>
<evidence type="ECO:0008006" key="5">
    <source>
        <dbReference type="Google" id="ProtNLM"/>
    </source>
</evidence>
<dbReference type="GO" id="GO:0004222">
    <property type="term" value="F:metalloendopeptidase activity"/>
    <property type="evidence" value="ECO:0007669"/>
    <property type="project" value="TreeGrafter"/>
</dbReference>
<comment type="caution">
    <text evidence="3">The sequence shown here is derived from an EMBL/GenBank/DDBJ whole genome shotgun (WGS) entry which is preliminary data.</text>
</comment>
<dbReference type="SUPFAM" id="SSF51261">
    <property type="entry name" value="Duplicated hybrid motif"/>
    <property type="match status" value="1"/>
</dbReference>
<sequence length="577" mass="64225">MTGPFAAAALSLAPICGGNGGGEETATPTATPKVEKPLDPRHFLDLPFPSSREMKLVQGWIYEGREVPDGTEHRAIDFVEGTDPNQSSTWKNFPILTAAGGFACQSSFESKTYGRDYTVRVIHPNGYETRYLHLKSGSTPNDMPDCSVDKKDWEPVERGEQIGEAGDSGTNPGWDHLHLEVRDQSGEPVDPYDIYGRKGLYPDPNFTNGKTCGPEYLWTYCPTGQVLGEATTATPEAIEGVNREFGLALVQAINDLRNLRKLAAWDVNSTLTKIAEEYSQYLMDRKVYDVVNQVPEEVKKEVIDNLVSINGYEGEFDVTFVPGQFSPDPSEAKSTFHNGWGESPEMDNIFLNPDFDEVGVGCIFQEYEEGTNGVCVVVAGGPKEYITETATPKPTATVEVTPTRKELIKQKFQEAEDKARHFVDLLLAGTGESLQEAYAMQVPDNLRGEYGSYVLGIFGSYGTVDDLTTCSNQMWLGEFQRPEFVQWQTSAKEDLTETDILNIQRGLAARERYVIGVNYTYSDWFIDYGRGPFSDYEFLGDDSYFVFEDVNGELLIAKNNFCFRSHLQILAGQPSDE</sequence>
<dbReference type="InterPro" id="IPR050570">
    <property type="entry name" value="Cell_wall_metabolism_enzyme"/>
</dbReference>
<feature type="domain" description="SCP" evidence="1">
    <location>
        <begin position="251"/>
        <end position="375"/>
    </location>
</feature>
<evidence type="ECO:0000313" key="3">
    <source>
        <dbReference type="EMBL" id="KKS04076.1"/>
    </source>
</evidence>
<dbReference type="InterPro" id="IPR014044">
    <property type="entry name" value="CAP_dom"/>
</dbReference>
<evidence type="ECO:0000259" key="1">
    <source>
        <dbReference type="Pfam" id="PF00188"/>
    </source>
</evidence>
<accession>A0A0G0Y3N6</accession>
<dbReference type="PANTHER" id="PTHR21666">
    <property type="entry name" value="PEPTIDASE-RELATED"/>
    <property type="match status" value="1"/>
</dbReference>
<gene>
    <name evidence="3" type="ORF">UU56_C0010G0007</name>
</gene>
<dbReference type="Pfam" id="PF01551">
    <property type="entry name" value="Peptidase_M23"/>
    <property type="match status" value="1"/>
</dbReference>
<dbReference type="CDD" id="cd12797">
    <property type="entry name" value="M23_peptidase"/>
    <property type="match status" value="1"/>
</dbReference>
<name>A0A0G0Y3N6_9BACT</name>
<dbReference type="InterPro" id="IPR016047">
    <property type="entry name" value="M23ase_b-sheet_dom"/>
</dbReference>
<dbReference type="InterPro" id="IPR035940">
    <property type="entry name" value="CAP_sf"/>
</dbReference>
<dbReference type="EMBL" id="LCBC01000010">
    <property type="protein sequence ID" value="KKS04076.1"/>
    <property type="molecule type" value="Genomic_DNA"/>
</dbReference>
<protein>
    <recommendedName>
        <fullName evidence="5">Peptidase M23 domain-containing protein</fullName>
    </recommendedName>
</protein>
<dbReference type="AlphaFoldDB" id="A0A0G0Y3N6"/>
<proteinExistence type="predicted"/>
<reference evidence="3 4" key="1">
    <citation type="journal article" date="2015" name="Nature">
        <title>rRNA introns, odd ribosomes, and small enigmatic genomes across a large radiation of phyla.</title>
        <authorList>
            <person name="Brown C.T."/>
            <person name="Hug L.A."/>
            <person name="Thomas B.C."/>
            <person name="Sharon I."/>
            <person name="Castelle C.J."/>
            <person name="Singh A."/>
            <person name="Wilkins M.J."/>
            <person name="Williams K.H."/>
            <person name="Banfield J.F."/>
        </authorList>
    </citation>
    <scope>NUCLEOTIDE SEQUENCE [LARGE SCALE GENOMIC DNA]</scope>
</reference>
<evidence type="ECO:0000259" key="2">
    <source>
        <dbReference type="Pfam" id="PF01551"/>
    </source>
</evidence>
<organism evidence="3 4">
    <name type="scientific">Candidatus Curtissbacteria bacterium GW2011_GWA2_41_24</name>
    <dbReference type="NCBI Taxonomy" id="1618411"/>
    <lineage>
        <taxon>Bacteria</taxon>
        <taxon>Candidatus Curtissiibacteriota</taxon>
    </lineage>
</organism>
<dbReference type="InterPro" id="IPR011055">
    <property type="entry name" value="Dup_hybrid_motif"/>
</dbReference>